<accession>A0ABU0MNQ7</accession>
<dbReference type="Gene3D" id="1.10.260.40">
    <property type="entry name" value="lambda repressor-like DNA-binding domains"/>
    <property type="match status" value="1"/>
</dbReference>
<feature type="region of interest" description="Disordered" evidence="1">
    <location>
        <begin position="1"/>
        <end position="22"/>
    </location>
</feature>
<dbReference type="Pfam" id="PF07022">
    <property type="entry name" value="Phage_CI_repr"/>
    <property type="match status" value="1"/>
</dbReference>
<evidence type="ECO:0000259" key="2">
    <source>
        <dbReference type="Pfam" id="PF07022"/>
    </source>
</evidence>
<protein>
    <recommendedName>
        <fullName evidence="2">Bacteriophage CI repressor N-terminal domain-containing protein</fullName>
    </recommendedName>
</protein>
<keyword evidence="4" id="KW-1185">Reference proteome</keyword>
<dbReference type="Proteomes" id="UP001244552">
    <property type="component" value="Unassembled WGS sequence"/>
</dbReference>
<evidence type="ECO:0000313" key="4">
    <source>
        <dbReference type="Proteomes" id="UP001244552"/>
    </source>
</evidence>
<feature type="compositionally biased region" description="Polar residues" evidence="1">
    <location>
        <begin position="1"/>
        <end position="11"/>
    </location>
</feature>
<dbReference type="InterPro" id="IPR010744">
    <property type="entry name" value="Phage_CI_N"/>
</dbReference>
<evidence type="ECO:0000256" key="1">
    <source>
        <dbReference type="SAM" id="MobiDB-lite"/>
    </source>
</evidence>
<dbReference type="InterPro" id="IPR010982">
    <property type="entry name" value="Lambda_DNA-bd_dom_sf"/>
</dbReference>
<organism evidence="3 4">
    <name type="scientific">Azospirillum picis</name>
    <dbReference type="NCBI Taxonomy" id="488438"/>
    <lineage>
        <taxon>Bacteria</taxon>
        <taxon>Pseudomonadati</taxon>
        <taxon>Pseudomonadota</taxon>
        <taxon>Alphaproteobacteria</taxon>
        <taxon>Rhodospirillales</taxon>
        <taxon>Azospirillaceae</taxon>
        <taxon>Azospirillum</taxon>
    </lineage>
</organism>
<evidence type="ECO:0000313" key="3">
    <source>
        <dbReference type="EMBL" id="MDQ0535100.1"/>
    </source>
</evidence>
<reference evidence="3 4" key="1">
    <citation type="submission" date="2023-07" db="EMBL/GenBank/DDBJ databases">
        <title>Genomic Encyclopedia of Type Strains, Phase IV (KMG-IV): sequencing the most valuable type-strain genomes for metagenomic binning, comparative biology and taxonomic classification.</title>
        <authorList>
            <person name="Goeker M."/>
        </authorList>
    </citation>
    <scope>NUCLEOTIDE SEQUENCE [LARGE SCALE GENOMIC DNA]</scope>
    <source>
        <strain evidence="3 4">DSM 19922</strain>
    </source>
</reference>
<sequence>MKSTTKPTSGSGDEVRDERPASDIQVGQRLSLVVGLFDTKRSAAKVAKTTPEMLARYVQGVHRLPFEVAVRLADPHGVSLQWLAFGEGPMRLGDGDHAPALPTASDEALLGNLIEGLESYLLAEDLRLHPRHKARVVVLFRRLLDRRRAKMLADGLDVPPELSTAGHPIDIAADPDLADIVRLVQ</sequence>
<feature type="domain" description="Bacteriophage CI repressor N-terminal" evidence="2">
    <location>
        <begin position="63"/>
        <end position="91"/>
    </location>
</feature>
<gene>
    <name evidence="3" type="ORF">QO018_003978</name>
</gene>
<proteinExistence type="predicted"/>
<dbReference type="EMBL" id="JAUSVU010000016">
    <property type="protein sequence ID" value="MDQ0535100.1"/>
    <property type="molecule type" value="Genomic_DNA"/>
</dbReference>
<name>A0ABU0MNQ7_9PROT</name>
<comment type="caution">
    <text evidence="3">The sequence shown here is derived from an EMBL/GenBank/DDBJ whole genome shotgun (WGS) entry which is preliminary data.</text>
</comment>
<dbReference type="RefSeq" id="WP_209985121.1">
    <property type="nucleotide sequence ID" value="NZ_JAGINO010000016.1"/>
</dbReference>